<feature type="transmembrane region" description="Helical" evidence="2">
    <location>
        <begin position="103"/>
        <end position="123"/>
    </location>
</feature>
<evidence type="ECO:0000313" key="4">
    <source>
        <dbReference type="Proteomes" id="UP001651158"/>
    </source>
</evidence>
<keyword evidence="2" id="KW-1133">Transmembrane helix</keyword>
<keyword evidence="2" id="KW-0812">Transmembrane</keyword>
<dbReference type="EMBL" id="JAKROA010000002">
    <property type="protein sequence ID" value="KAL5110016.1"/>
    <property type="molecule type" value="Genomic_DNA"/>
</dbReference>
<feature type="compositionally biased region" description="Basic and acidic residues" evidence="1">
    <location>
        <begin position="78"/>
        <end position="93"/>
    </location>
</feature>
<accession>A0ABR4QK29</accession>
<name>A0ABR4QK29_9CEST</name>
<reference evidence="3 4" key="1">
    <citation type="journal article" date="2022" name="Front. Cell. Infect. Microbiol.">
        <title>The Genomes of Two Strains of Taenia crassiceps the Animal Model for the Study of Human Cysticercosis.</title>
        <authorList>
            <person name="Bobes R.J."/>
            <person name="Estrada K."/>
            <person name="Rios-Valencia D.G."/>
            <person name="Calderon-Gallegos A."/>
            <person name="de la Torre P."/>
            <person name="Carrero J.C."/>
            <person name="Sanchez-Flores A."/>
            <person name="Laclette J.P."/>
        </authorList>
    </citation>
    <scope>NUCLEOTIDE SEQUENCE [LARGE SCALE GENOMIC DNA]</scope>
    <source>
        <strain evidence="3">WFUcys</strain>
    </source>
</reference>
<keyword evidence="4" id="KW-1185">Reference proteome</keyword>
<comment type="caution">
    <text evidence="3">The sequence shown here is derived from an EMBL/GenBank/DDBJ whole genome shotgun (WGS) entry which is preliminary data.</text>
</comment>
<sequence>MPVRWKRNCKPDQVTDLRCREFRRFLRPVSVFTDGKKFFLQGRVLGSHSWSRNAVNRCHCLHDLHAADRRTGQNGDEENLRDGSSKGDGKVETRTPTVSCTRAAWLVFCVSAIAVALFSRFVLHLKAHFQSYCLLNDGTLLQIDALGTARANNCCLRILLSKASVGIGFCAKCLLSVPLIQHKPLPIFVHMRRWILHISGDVFSNTF</sequence>
<keyword evidence="2" id="KW-0472">Membrane</keyword>
<evidence type="ECO:0000256" key="1">
    <source>
        <dbReference type="SAM" id="MobiDB-lite"/>
    </source>
</evidence>
<protein>
    <submittedName>
        <fullName evidence="3">Uncharacterized protein</fullName>
    </submittedName>
</protein>
<evidence type="ECO:0000256" key="2">
    <source>
        <dbReference type="SAM" id="Phobius"/>
    </source>
</evidence>
<evidence type="ECO:0000313" key="3">
    <source>
        <dbReference type="EMBL" id="KAL5110016.1"/>
    </source>
</evidence>
<organism evidence="3 4">
    <name type="scientific">Taenia crassiceps</name>
    <dbReference type="NCBI Taxonomy" id="6207"/>
    <lineage>
        <taxon>Eukaryota</taxon>
        <taxon>Metazoa</taxon>
        <taxon>Spiralia</taxon>
        <taxon>Lophotrochozoa</taxon>
        <taxon>Platyhelminthes</taxon>
        <taxon>Cestoda</taxon>
        <taxon>Eucestoda</taxon>
        <taxon>Cyclophyllidea</taxon>
        <taxon>Taeniidae</taxon>
        <taxon>Taenia</taxon>
    </lineage>
</organism>
<feature type="region of interest" description="Disordered" evidence="1">
    <location>
        <begin position="71"/>
        <end position="93"/>
    </location>
</feature>
<gene>
    <name evidence="3" type="ORF">TcWFU_002865</name>
</gene>
<proteinExistence type="predicted"/>
<dbReference type="Proteomes" id="UP001651158">
    <property type="component" value="Unassembled WGS sequence"/>
</dbReference>